<name>A0A0F9QEY2_9ZZZZ</name>
<organism evidence="1">
    <name type="scientific">marine sediment metagenome</name>
    <dbReference type="NCBI Taxonomy" id="412755"/>
    <lineage>
        <taxon>unclassified sequences</taxon>
        <taxon>metagenomes</taxon>
        <taxon>ecological metagenomes</taxon>
    </lineage>
</organism>
<comment type="caution">
    <text evidence="1">The sequence shown here is derived from an EMBL/GenBank/DDBJ whole genome shotgun (WGS) entry which is preliminary data.</text>
</comment>
<sequence length="710" mass="76755">MTTDPFTPLDRATEAEGGARIQTVILKKTEFETRRAALDWMMERIEAGRGFHVDKIDETSTSFRFRQFDPDDCETDPRTIQLTDGVSAVICTPTSNAREAIAIAPVALTAETPGQFEHRIHLLNSADLIASEDLLAFHAAREATVGRGWTPERTRAALRAVRAHRTIAREQHELDMTAPHVDDHVSPRREGGIHAHTLQDDGATDGAGGRHAHAFLYRGAILFTEHDGAHAHESGEDGRTAPESEHKHAAILRMQDGETLIVEFVGATAHDHEKLTSTTALDGLHQHSAEINSDEVATLTPEEFRALFGVIEEIRFSTSLAEDIGANRLETGGLSLQQFWAAGKGTTEVRELLASYVRGDGPDAAVRETVEEHQVGSNHTVVENFVVWLGSETIAIQESDEDKFILIGSESPALKLREFNASLGAARLAATAAVNEENSYITLARFVGTALEGPAEGKPIYRDFATYHLVRDAVAREAVAREAVDTALEQLTRRAGAYHCGHFIGAREAESHAWDVVVIEAGISRNRNFWPTSVLEKLAKEGTFDGSPLEAIQASPTKLSHLPVEAVMRLRGHSITMNGVGQLQDLAFEADGGTVPDDDEVRILAKVLGVTEAEVRKQSKGRLIAIARLDKSDTGSAIEDRLASAAERGSLEDYLGLSIDVDRAPAVGINVPGKAPILLRTDIDGAGGKVLVDFVTHPSAGGKVLGRSAA</sequence>
<evidence type="ECO:0000313" key="1">
    <source>
        <dbReference type="EMBL" id="KKN41089.1"/>
    </source>
</evidence>
<dbReference type="AlphaFoldDB" id="A0A0F9QEY2"/>
<gene>
    <name evidence="1" type="ORF">LCGC14_0726980</name>
</gene>
<protein>
    <submittedName>
        <fullName evidence="1">Uncharacterized protein</fullName>
    </submittedName>
</protein>
<accession>A0A0F9QEY2</accession>
<proteinExistence type="predicted"/>
<dbReference type="EMBL" id="LAZR01001669">
    <property type="protein sequence ID" value="KKN41089.1"/>
    <property type="molecule type" value="Genomic_DNA"/>
</dbReference>
<reference evidence="1" key="1">
    <citation type="journal article" date="2015" name="Nature">
        <title>Complex archaea that bridge the gap between prokaryotes and eukaryotes.</title>
        <authorList>
            <person name="Spang A."/>
            <person name="Saw J.H."/>
            <person name="Jorgensen S.L."/>
            <person name="Zaremba-Niedzwiedzka K."/>
            <person name="Martijn J."/>
            <person name="Lind A.E."/>
            <person name="van Eijk R."/>
            <person name="Schleper C."/>
            <person name="Guy L."/>
            <person name="Ettema T.J."/>
        </authorList>
    </citation>
    <scope>NUCLEOTIDE SEQUENCE</scope>
</reference>